<dbReference type="Gene3D" id="3.40.50.720">
    <property type="entry name" value="NAD(P)-binding Rossmann-like Domain"/>
    <property type="match status" value="1"/>
</dbReference>
<protein>
    <submittedName>
        <fullName evidence="8">Glycosyltransferase</fullName>
    </submittedName>
</protein>
<reference evidence="8" key="1">
    <citation type="submission" date="2018-06" db="EMBL/GenBank/DDBJ databases">
        <authorList>
            <person name="Zhirakovskaya E."/>
        </authorList>
    </citation>
    <scope>NUCLEOTIDE SEQUENCE</scope>
</reference>
<feature type="transmembrane region" description="Helical" evidence="6">
    <location>
        <begin position="42"/>
        <end position="64"/>
    </location>
</feature>
<sequence>MSKQLEKILIILTDLVTINLAWAVFFYIRVESGLFQLITEPVFFLSMGAVYLYWVIVFTFVGMYRTWFASSRFDEILTLFKATFVGIFILFFIILYDDSVNGVASSNRYLILIYWMLLLFFVGNGRLVIRSIQRRLLIKGFGRKNAILVGFNSRAKNMHDMIDSYKGLGIDVVAYVAVKEKNVGKLYNKIKVVNTVHNINEVIKEYNASEIILALDKHEGDVMLEVVAKCDSNNVSIKIIPDLYEIISGQARTSQLYGFPLIDIMPQLMPEWEKKLKRLMDILISLILIIVSSPIILITAIIIKIDSKGPVFYLQERAGLNGKNFKIIKFRSMRQDAEKLSGPVWSTKDDPRITKVGKLIRKVRIDEIPQMINVLKGEMSLVGPRPERPYFVEKLSEEIPFYKRRLKVRPGVTGWAQVKHKYDETVEDVKEKLRYDLFYIENMSLRNDLKILVRTVFVVLFGQGHYN</sequence>
<keyword evidence="3 6" id="KW-0812">Transmembrane</keyword>
<dbReference type="Pfam" id="PF02397">
    <property type="entry name" value="Bac_transf"/>
    <property type="match status" value="1"/>
</dbReference>
<dbReference type="PANTHER" id="PTHR30576">
    <property type="entry name" value="COLANIC BIOSYNTHESIS UDP-GLUCOSE LIPID CARRIER TRANSFERASE"/>
    <property type="match status" value="1"/>
</dbReference>
<evidence type="ECO:0000256" key="6">
    <source>
        <dbReference type="SAM" id="Phobius"/>
    </source>
</evidence>
<evidence type="ECO:0000256" key="5">
    <source>
        <dbReference type="ARBA" id="ARBA00023136"/>
    </source>
</evidence>
<feature type="transmembrane region" description="Helical" evidence="6">
    <location>
        <begin position="108"/>
        <end position="129"/>
    </location>
</feature>
<feature type="transmembrane region" description="Helical" evidence="6">
    <location>
        <begin position="282"/>
        <end position="303"/>
    </location>
</feature>
<dbReference type="SUPFAM" id="SSF53335">
    <property type="entry name" value="S-adenosyl-L-methionine-dependent methyltransferases"/>
    <property type="match status" value="1"/>
</dbReference>
<gene>
    <name evidence="8" type="ORF">MNBD_IGNAVI01-2740</name>
</gene>
<dbReference type="NCBIfam" id="TIGR03025">
    <property type="entry name" value="EPS_sugtrans"/>
    <property type="match status" value="1"/>
</dbReference>
<comment type="subcellular location">
    <subcellularLocation>
        <location evidence="1">Membrane</location>
        <topology evidence="1">Multi-pass membrane protein</topology>
    </subcellularLocation>
</comment>
<dbReference type="InterPro" id="IPR003362">
    <property type="entry name" value="Bact_transf"/>
</dbReference>
<feature type="transmembrane region" description="Helical" evidence="6">
    <location>
        <begin position="76"/>
        <end position="96"/>
    </location>
</feature>
<dbReference type="GO" id="GO:0016020">
    <property type="term" value="C:membrane"/>
    <property type="evidence" value="ECO:0007669"/>
    <property type="project" value="UniProtKB-SubCell"/>
</dbReference>
<keyword evidence="5 6" id="KW-0472">Membrane</keyword>
<evidence type="ECO:0000256" key="4">
    <source>
        <dbReference type="ARBA" id="ARBA00022989"/>
    </source>
</evidence>
<dbReference type="AlphaFoldDB" id="A0A3B1C483"/>
<organism evidence="8">
    <name type="scientific">hydrothermal vent metagenome</name>
    <dbReference type="NCBI Taxonomy" id="652676"/>
    <lineage>
        <taxon>unclassified sequences</taxon>
        <taxon>metagenomes</taxon>
        <taxon>ecological metagenomes</taxon>
    </lineage>
</organism>
<dbReference type="Pfam" id="PF13727">
    <property type="entry name" value="CoA_binding_3"/>
    <property type="match status" value="1"/>
</dbReference>
<evidence type="ECO:0000313" key="8">
    <source>
        <dbReference type="EMBL" id="VAX17680.1"/>
    </source>
</evidence>
<evidence type="ECO:0000256" key="1">
    <source>
        <dbReference type="ARBA" id="ARBA00004141"/>
    </source>
</evidence>
<feature type="domain" description="Bacterial sugar transferase" evidence="7">
    <location>
        <begin position="277"/>
        <end position="460"/>
    </location>
</feature>
<dbReference type="GO" id="GO:0016780">
    <property type="term" value="F:phosphotransferase activity, for other substituted phosphate groups"/>
    <property type="evidence" value="ECO:0007669"/>
    <property type="project" value="TreeGrafter"/>
</dbReference>
<feature type="transmembrane region" description="Helical" evidence="6">
    <location>
        <begin position="9"/>
        <end position="30"/>
    </location>
</feature>
<keyword evidence="4 6" id="KW-1133">Transmembrane helix</keyword>
<accession>A0A3B1C483</accession>
<dbReference type="InterPro" id="IPR029063">
    <property type="entry name" value="SAM-dependent_MTases_sf"/>
</dbReference>
<evidence type="ECO:0000256" key="2">
    <source>
        <dbReference type="ARBA" id="ARBA00022679"/>
    </source>
</evidence>
<dbReference type="EMBL" id="UOGD01000082">
    <property type="protein sequence ID" value="VAX17680.1"/>
    <property type="molecule type" value="Genomic_DNA"/>
</dbReference>
<keyword evidence="2 8" id="KW-0808">Transferase</keyword>
<evidence type="ECO:0000256" key="3">
    <source>
        <dbReference type="ARBA" id="ARBA00022692"/>
    </source>
</evidence>
<proteinExistence type="predicted"/>
<dbReference type="PANTHER" id="PTHR30576:SF0">
    <property type="entry name" value="UNDECAPRENYL-PHOSPHATE N-ACETYLGALACTOSAMINYL 1-PHOSPHATE TRANSFERASE-RELATED"/>
    <property type="match status" value="1"/>
</dbReference>
<dbReference type="InterPro" id="IPR017475">
    <property type="entry name" value="EPS_sugar_tfrase"/>
</dbReference>
<evidence type="ECO:0000259" key="7">
    <source>
        <dbReference type="Pfam" id="PF02397"/>
    </source>
</evidence>
<name>A0A3B1C483_9ZZZZ</name>